<name>A0A209A0W5_YERIN</name>
<sequence length="72" mass="8003">MSQITHYSIILRLWNGDHWLQRIGTVSSLSISARDSTSSAGLLSQPTDNLNLSALQYYLSSLQHRPPFLSTG</sequence>
<gene>
    <name evidence="1" type="ORF">CBW57_12460</name>
</gene>
<comment type="caution">
    <text evidence="1">The sequence shown here is derived from an EMBL/GenBank/DDBJ whole genome shotgun (WGS) entry which is preliminary data.</text>
</comment>
<dbReference type="EMBL" id="NHOI01000014">
    <property type="protein sequence ID" value="OVZ86253.1"/>
    <property type="molecule type" value="Genomic_DNA"/>
</dbReference>
<evidence type="ECO:0000313" key="1">
    <source>
        <dbReference type="EMBL" id="OVZ86253.1"/>
    </source>
</evidence>
<dbReference type="AlphaFoldDB" id="A0A209A0W5"/>
<accession>A0A209A0W5</accession>
<reference evidence="1 2" key="1">
    <citation type="submission" date="2017-05" db="EMBL/GenBank/DDBJ databases">
        <title>Whole genome sequencing of Yersinia kristensenii.</title>
        <authorList>
            <person name="Campioni F."/>
        </authorList>
    </citation>
    <scope>NUCLEOTIDE SEQUENCE [LARGE SCALE GENOMIC DNA]</scope>
    <source>
        <strain evidence="1 2">CFSAN060536</strain>
    </source>
</reference>
<protein>
    <submittedName>
        <fullName evidence="1">Uncharacterized protein</fullName>
    </submittedName>
</protein>
<proteinExistence type="predicted"/>
<organism evidence="1 2">
    <name type="scientific">Yersinia intermedia</name>
    <dbReference type="NCBI Taxonomy" id="631"/>
    <lineage>
        <taxon>Bacteria</taxon>
        <taxon>Pseudomonadati</taxon>
        <taxon>Pseudomonadota</taxon>
        <taxon>Gammaproteobacteria</taxon>
        <taxon>Enterobacterales</taxon>
        <taxon>Yersiniaceae</taxon>
        <taxon>Yersinia</taxon>
    </lineage>
</organism>
<evidence type="ECO:0000313" key="2">
    <source>
        <dbReference type="Proteomes" id="UP000196440"/>
    </source>
</evidence>
<dbReference type="Proteomes" id="UP000196440">
    <property type="component" value="Unassembled WGS sequence"/>
</dbReference>